<organism evidence="9 10">
    <name type="scientific">Sphingomonas oryzagri</name>
    <dbReference type="NCBI Taxonomy" id="3042314"/>
    <lineage>
        <taxon>Bacteria</taxon>
        <taxon>Pseudomonadati</taxon>
        <taxon>Pseudomonadota</taxon>
        <taxon>Alphaproteobacteria</taxon>
        <taxon>Sphingomonadales</taxon>
        <taxon>Sphingomonadaceae</taxon>
        <taxon>Sphingomonas</taxon>
    </lineage>
</organism>
<feature type="transmembrane region" description="Helical" evidence="8">
    <location>
        <begin position="435"/>
        <end position="455"/>
    </location>
</feature>
<feature type="transmembrane region" description="Helical" evidence="8">
    <location>
        <begin position="180"/>
        <end position="202"/>
    </location>
</feature>
<evidence type="ECO:0000256" key="4">
    <source>
        <dbReference type="ARBA" id="ARBA00022692"/>
    </source>
</evidence>
<evidence type="ECO:0000256" key="1">
    <source>
        <dbReference type="ARBA" id="ARBA00004429"/>
    </source>
</evidence>
<feature type="transmembrane region" description="Helical" evidence="8">
    <location>
        <begin position="403"/>
        <end position="423"/>
    </location>
</feature>
<evidence type="ECO:0000256" key="2">
    <source>
        <dbReference type="ARBA" id="ARBA00022448"/>
    </source>
</evidence>
<dbReference type="NCBIfam" id="TIGR00797">
    <property type="entry name" value="matE"/>
    <property type="match status" value="1"/>
</dbReference>
<gene>
    <name evidence="9" type="ORF">QGN17_04740</name>
</gene>
<protein>
    <submittedName>
        <fullName evidence="9">MATE family efflux transporter</fullName>
    </submittedName>
</protein>
<keyword evidence="3" id="KW-1003">Cell membrane</keyword>
<feature type="transmembrane region" description="Helical" evidence="8">
    <location>
        <begin position="340"/>
        <end position="365"/>
    </location>
</feature>
<dbReference type="Pfam" id="PF01554">
    <property type="entry name" value="MatE"/>
    <property type="match status" value="2"/>
</dbReference>
<dbReference type="RefSeq" id="WP_281043351.1">
    <property type="nucleotide sequence ID" value="NZ_JARYGZ010000001.1"/>
</dbReference>
<feature type="transmembrane region" description="Helical" evidence="8">
    <location>
        <begin position="148"/>
        <end position="168"/>
    </location>
</feature>
<keyword evidence="5 8" id="KW-1133">Transmembrane helix</keyword>
<dbReference type="PANTHER" id="PTHR43549:SF3">
    <property type="entry name" value="MULTIDRUG RESISTANCE PROTEIN YPNP-RELATED"/>
    <property type="match status" value="1"/>
</dbReference>
<evidence type="ECO:0000313" key="10">
    <source>
        <dbReference type="Proteomes" id="UP001160625"/>
    </source>
</evidence>
<dbReference type="CDD" id="cd13138">
    <property type="entry name" value="MATE_yoeA_like"/>
    <property type="match status" value="1"/>
</dbReference>
<keyword evidence="10" id="KW-1185">Reference proteome</keyword>
<feature type="region of interest" description="Disordered" evidence="7">
    <location>
        <begin position="1"/>
        <end position="21"/>
    </location>
</feature>
<evidence type="ECO:0000256" key="6">
    <source>
        <dbReference type="ARBA" id="ARBA00023136"/>
    </source>
</evidence>
<dbReference type="EMBL" id="JARYGZ010000001">
    <property type="protein sequence ID" value="MDH7638029.1"/>
    <property type="molecule type" value="Genomic_DNA"/>
</dbReference>
<feature type="transmembrane region" description="Helical" evidence="8">
    <location>
        <begin position="106"/>
        <end position="128"/>
    </location>
</feature>
<feature type="transmembrane region" description="Helical" evidence="8">
    <location>
        <begin position="303"/>
        <end position="328"/>
    </location>
</feature>
<keyword evidence="4 8" id="KW-0812">Transmembrane</keyword>
<dbReference type="InterPro" id="IPR048279">
    <property type="entry name" value="MdtK-like"/>
</dbReference>
<name>A0ABT6MZX5_9SPHN</name>
<dbReference type="PIRSF" id="PIRSF006603">
    <property type="entry name" value="DinF"/>
    <property type="match status" value="1"/>
</dbReference>
<evidence type="ECO:0000256" key="7">
    <source>
        <dbReference type="SAM" id="MobiDB-lite"/>
    </source>
</evidence>
<feature type="transmembrane region" description="Helical" evidence="8">
    <location>
        <begin position="208"/>
        <end position="232"/>
    </location>
</feature>
<comment type="subcellular location">
    <subcellularLocation>
        <location evidence="1">Cell inner membrane</location>
        <topology evidence="1">Multi-pass membrane protein</topology>
    </subcellularLocation>
</comment>
<dbReference type="Proteomes" id="UP001160625">
    <property type="component" value="Unassembled WGS sequence"/>
</dbReference>
<dbReference type="InterPro" id="IPR052031">
    <property type="entry name" value="Membrane_Transporter-Flippase"/>
</dbReference>
<proteinExistence type="predicted"/>
<evidence type="ECO:0000313" key="9">
    <source>
        <dbReference type="EMBL" id="MDH7638029.1"/>
    </source>
</evidence>
<dbReference type="PANTHER" id="PTHR43549">
    <property type="entry name" value="MULTIDRUG RESISTANCE PROTEIN YPNP-RELATED"/>
    <property type="match status" value="1"/>
</dbReference>
<dbReference type="InterPro" id="IPR002528">
    <property type="entry name" value="MATE_fam"/>
</dbReference>
<evidence type="ECO:0000256" key="8">
    <source>
        <dbReference type="SAM" id="Phobius"/>
    </source>
</evidence>
<evidence type="ECO:0000256" key="3">
    <source>
        <dbReference type="ARBA" id="ARBA00022475"/>
    </source>
</evidence>
<comment type="caution">
    <text evidence="9">The sequence shown here is derived from an EMBL/GenBank/DDBJ whole genome shotgun (WGS) entry which is preliminary data.</text>
</comment>
<evidence type="ECO:0000256" key="5">
    <source>
        <dbReference type="ARBA" id="ARBA00022989"/>
    </source>
</evidence>
<feature type="transmembrane region" description="Helical" evidence="8">
    <location>
        <begin position="253"/>
        <end position="283"/>
    </location>
</feature>
<reference evidence="9" key="1">
    <citation type="submission" date="2023-04" db="EMBL/GenBank/DDBJ databases">
        <title>Sphingomonas sp. MAHUQ-71 isolated from rice field.</title>
        <authorList>
            <person name="Huq M.A."/>
        </authorList>
    </citation>
    <scope>NUCLEOTIDE SEQUENCE</scope>
    <source>
        <strain evidence="9">MAHUQ-71</strain>
    </source>
</reference>
<sequence length="477" mass="50401">MADQNAPRPASPRAQGGRDLTTGPIARTLVLFALPTLGTNILQSLNGSVNSIWVGRFLGESALAATSNANLVMFLMLAAVFGFGIAATILVGQNMGRRDIEAARRVMGTAVGSFAILSLLVSVIGYLASPAILHLLATPPDAARLAEAYLRVIFIAMPAAFLMTVITMGMRGTGDSVTPFIIMILNVVLDSGLNPVFIRGLFGAPQMGIAGSATATAIASYVSLVVLIAMIYGRDLTVRLRGSELRWLLPDPALLKVIVAKGIPMGLQMFVISFAGLTLMGLVNHAGTDVVAAYGVTLQLWTYIQMPALAVGAAVSAMAAQNVGAGLWPRVDAVTRSAIVINLVITAALILLVTLVDRAMLALFLGQSSPALPIARHIHLVASWSFLMFGVTMVIFGTVRSTGAVVAPLVILAIAMFPVRLGAVFALRPFIGIEALWWTMPISSLASMLMALGYYRAGTWRKVHMRTVSPRETAPQP</sequence>
<feature type="transmembrane region" description="Helical" evidence="8">
    <location>
        <begin position="71"/>
        <end position="94"/>
    </location>
</feature>
<keyword evidence="6 8" id="KW-0472">Membrane</keyword>
<feature type="transmembrane region" description="Helical" evidence="8">
    <location>
        <begin position="377"/>
        <end position="396"/>
    </location>
</feature>
<accession>A0ABT6MZX5</accession>
<keyword evidence="2" id="KW-0813">Transport</keyword>